<dbReference type="Pfam" id="PF00018">
    <property type="entry name" value="SH3_1"/>
    <property type="match status" value="2"/>
</dbReference>
<feature type="compositionally biased region" description="Polar residues" evidence="2">
    <location>
        <begin position="767"/>
        <end position="776"/>
    </location>
</feature>
<dbReference type="FunFam" id="3.30.1520.10:FF:000089">
    <property type="entry name" value="neutrophil cytosolic factor 1 isoform X1"/>
    <property type="match status" value="1"/>
</dbReference>
<feature type="domain" description="PX" evidence="3">
    <location>
        <begin position="11"/>
        <end position="130"/>
    </location>
</feature>
<dbReference type="InterPro" id="IPR001683">
    <property type="entry name" value="PX_dom"/>
</dbReference>
<evidence type="ECO:0000313" key="6">
    <source>
        <dbReference type="Proteomes" id="UP000838412"/>
    </source>
</evidence>
<dbReference type="FunFam" id="2.30.30.40:FF:000121">
    <property type="entry name" value="Neutrophil cytosol factor 1"/>
    <property type="match status" value="1"/>
</dbReference>
<dbReference type="GO" id="GO:0016176">
    <property type="term" value="F:superoxide-generating NADPH oxidase activator activity"/>
    <property type="evidence" value="ECO:0007669"/>
    <property type="project" value="TreeGrafter"/>
</dbReference>
<feature type="region of interest" description="Disordered" evidence="2">
    <location>
        <begin position="334"/>
        <end position="353"/>
    </location>
</feature>
<feature type="region of interest" description="Disordered" evidence="2">
    <location>
        <begin position="687"/>
        <end position="712"/>
    </location>
</feature>
<dbReference type="InterPro" id="IPR036871">
    <property type="entry name" value="PX_dom_sf"/>
</dbReference>
<feature type="compositionally biased region" description="Basic and acidic residues" evidence="2">
    <location>
        <begin position="344"/>
        <end position="353"/>
    </location>
</feature>
<dbReference type="SUPFAM" id="SSF50044">
    <property type="entry name" value="SH3-domain"/>
    <property type="match status" value="2"/>
</dbReference>
<reference evidence="5" key="1">
    <citation type="submission" date="2022-01" db="EMBL/GenBank/DDBJ databases">
        <authorList>
            <person name="Braso-Vives M."/>
        </authorList>
    </citation>
    <scope>NUCLEOTIDE SEQUENCE</scope>
</reference>
<feature type="region of interest" description="Disordered" evidence="2">
    <location>
        <begin position="821"/>
        <end position="890"/>
    </location>
</feature>
<evidence type="ECO:0000313" key="5">
    <source>
        <dbReference type="EMBL" id="CAH1232741.1"/>
    </source>
</evidence>
<dbReference type="InterPro" id="IPR051228">
    <property type="entry name" value="NADPH_Oxidase/PX-Domain"/>
</dbReference>
<protein>
    <submittedName>
        <fullName evidence="5">NCF1 protein</fullName>
    </submittedName>
</protein>
<evidence type="ECO:0000256" key="2">
    <source>
        <dbReference type="SAM" id="MobiDB-lite"/>
    </source>
</evidence>
<dbReference type="Pfam" id="PF00787">
    <property type="entry name" value="PX"/>
    <property type="match status" value="1"/>
</dbReference>
<evidence type="ECO:0000259" key="4">
    <source>
        <dbReference type="SMART" id="SM00326"/>
    </source>
</evidence>
<feature type="region of interest" description="Disordered" evidence="2">
    <location>
        <begin position="728"/>
        <end position="802"/>
    </location>
</feature>
<feature type="region of interest" description="Disordered" evidence="2">
    <location>
        <begin position="653"/>
        <end position="675"/>
    </location>
</feature>
<accession>A0A8J9YL88</accession>
<feature type="domain" description="SH3" evidence="4">
    <location>
        <begin position="251"/>
        <end position="306"/>
    </location>
</feature>
<dbReference type="GO" id="GO:0035091">
    <property type="term" value="F:phosphatidylinositol binding"/>
    <property type="evidence" value="ECO:0007669"/>
    <property type="project" value="InterPro"/>
</dbReference>
<name>A0A8J9YL88_BRALA</name>
<dbReference type="SMART" id="SM00326">
    <property type="entry name" value="SH3"/>
    <property type="match status" value="2"/>
</dbReference>
<dbReference type="SMART" id="SM00312">
    <property type="entry name" value="PX"/>
    <property type="match status" value="1"/>
</dbReference>
<gene>
    <name evidence="5" type="primary">NCF1</name>
    <name evidence="5" type="ORF">BLAG_LOCUS1725</name>
</gene>
<dbReference type="GO" id="GO:0042554">
    <property type="term" value="P:superoxide anion generation"/>
    <property type="evidence" value="ECO:0007669"/>
    <property type="project" value="TreeGrafter"/>
</dbReference>
<feature type="compositionally biased region" description="Pro residues" evidence="2">
    <location>
        <begin position="741"/>
        <end position="750"/>
    </location>
</feature>
<sequence>MAEGNRRRSRKSITGVSLLGIEKRYVPNKHYSYILSVKWSEGSEFIIYRRYSAFFQLHQKLSELFPIETGAVSKKDQTIPPLPKQRWFGNEKFKVADERMLTIGEYCRKVAMAEPKISEHEEVLSFFETLPEDLAPPPPDPKKPNKTYLTFQSKSGEPQVKGESVEKSGDDLQISAPILLETYRAIATFSPSGKTEVRLEEGAHVDVVEKNMSGWWLVQVDEKQGWCPASYLEPLDQPEERDEERPNWEGEEFLTTKQYEAQIDDEIGFDKGVIVHVIHKLLDGWWIVRYNDKVGYAPCAYLEKYTNPHLTLNKARARIGSDTTTGSFIKKLPPRRSTIQKKSSAHEKEPKQRDLQIYRRKTLEASKRANLAAKAKEAYRRVSAVTEEPDEEGRYLDMAGDTVASTAAEGYILPDNAVKKFDHPYVNESVVEEIAGRKAKSSDPRSTGKNPATESSHVYFNDEKVLTHAQGTASSGNIYVNEESLTQDQGGKAGESSADGVWAPAFVSSKSQAAYMEMAGDTVVNTAAEGYILSDNAVMKSDHPYVNESVVEEIAGRKAKSSDPRSTGKGMVTESCHIYINDEEVLAHAQGTVSSAGNIYVNGESQGGKASDSSADDIWAPAFVSSESKAAETRNSNSSNRAVWEPAFVDEEKSKKDFPKNPGYIDSNTVASMTGKRTRKNTQFMNLGYAPDAPVHSDARNPKGPNYDSNASMDSAYENIHVHQTTVAKGMATRPQHGPSPRAPRTPVPAPRSTTPILLQLPGTGRGTESLSGSSTPKSGRSTPRSGRSSPRNGRLSPGIPARPTAAEITAKCSSQTKLQFLQPQQDPEDFVSSDSNGRLTLRSGHGTPHSGRSTPNARVTSPSRGPTGLFEKTKNKSGKSRMYLTYGKE</sequence>
<dbReference type="PANTHER" id="PTHR15706:SF23">
    <property type="entry name" value="NEUTROPHIL CYTOSOL FACTOR 1-LIKE"/>
    <property type="match status" value="1"/>
</dbReference>
<dbReference type="InterPro" id="IPR036028">
    <property type="entry name" value="SH3-like_dom_sf"/>
</dbReference>
<dbReference type="Gene3D" id="2.30.30.40">
    <property type="entry name" value="SH3 Domains"/>
    <property type="match status" value="2"/>
</dbReference>
<dbReference type="InterPro" id="IPR001452">
    <property type="entry name" value="SH3_domain"/>
</dbReference>
<evidence type="ECO:0000256" key="1">
    <source>
        <dbReference type="ARBA" id="ARBA00022443"/>
    </source>
</evidence>
<dbReference type="Gene3D" id="3.30.1520.10">
    <property type="entry name" value="Phox-like domain"/>
    <property type="match status" value="1"/>
</dbReference>
<organism evidence="5 6">
    <name type="scientific">Branchiostoma lanceolatum</name>
    <name type="common">Common lancelet</name>
    <name type="synonym">Amphioxus lanceolatum</name>
    <dbReference type="NCBI Taxonomy" id="7740"/>
    <lineage>
        <taxon>Eukaryota</taxon>
        <taxon>Metazoa</taxon>
        <taxon>Chordata</taxon>
        <taxon>Cephalochordata</taxon>
        <taxon>Leptocardii</taxon>
        <taxon>Amphioxiformes</taxon>
        <taxon>Branchiostomatidae</taxon>
        <taxon>Branchiostoma</taxon>
    </lineage>
</organism>
<dbReference type="GO" id="GO:0005737">
    <property type="term" value="C:cytoplasm"/>
    <property type="evidence" value="ECO:0007669"/>
    <property type="project" value="TreeGrafter"/>
</dbReference>
<feature type="domain" description="SH3" evidence="4">
    <location>
        <begin position="181"/>
        <end position="236"/>
    </location>
</feature>
<dbReference type="OrthoDB" id="10255964at2759"/>
<feature type="compositionally biased region" description="Polar residues" evidence="2">
    <location>
        <begin position="851"/>
        <end position="865"/>
    </location>
</feature>
<dbReference type="SUPFAM" id="SSF64268">
    <property type="entry name" value="PX domain"/>
    <property type="match status" value="1"/>
</dbReference>
<feature type="region of interest" description="Disordered" evidence="2">
    <location>
        <begin position="435"/>
        <end position="460"/>
    </location>
</feature>
<proteinExistence type="predicted"/>
<dbReference type="Proteomes" id="UP000838412">
    <property type="component" value="Chromosome 1"/>
</dbReference>
<evidence type="ECO:0000259" key="3">
    <source>
        <dbReference type="SMART" id="SM00312"/>
    </source>
</evidence>
<feature type="compositionally biased region" description="Polar residues" evidence="2">
    <location>
        <begin position="444"/>
        <end position="458"/>
    </location>
</feature>
<dbReference type="CDD" id="cd11856">
    <property type="entry name" value="SH3_p47phox_like"/>
    <property type="match status" value="1"/>
</dbReference>
<feature type="compositionally biased region" description="Low complexity" evidence="2">
    <location>
        <begin position="777"/>
        <end position="799"/>
    </location>
</feature>
<dbReference type="EMBL" id="OV696686">
    <property type="protein sequence ID" value="CAH1232741.1"/>
    <property type="molecule type" value="Genomic_DNA"/>
</dbReference>
<dbReference type="PANTHER" id="PTHR15706">
    <property type="entry name" value="SH3 MULTIPLE DOMAIN"/>
    <property type="match status" value="1"/>
</dbReference>
<dbReference type="AlphaFoldDB" id="A0A8J9YL88"/>
<keyword evidence="6" id="KW-1185">Reference proteome</keyword>
<keyword evidence="1" id="KW-0728">SH3 domain</keyword>